<dbReference type="EMBL" id="JACHHJ010000001">
    <property type="protein sequence ID" value="MBB6449127.1"/>
    <property type="molecule type" value="Genomic_DNA"/>
</dbReference>
<feature type="domain" description="Rad50/SbcC-type AAA" evidence="6">
    <location>
        <begin position="6"/>
        <end position="236"/>
    </location>
</feature>
<comment type="similarity">
    <text evidence="1">Belongs to the SMC family. SbcC subfamily.</text>
</comment>
<feature type="coiled-coil region" evidence="4">
    <location>
        <begin position="639"/>
        <end position="828"/>
    </location>
</feature>
<dbReference type="GO" id="GO:0004527">
    <property type="term" value="F:exonuclease activity"/>
    <property type="evidence" value="ECO:0007669"/>
    <property type="project" value="UniProtKB-KW"/>
</dbReference>
<dbReference type="InterPro" id="IPR027417">
    <property type="entry name" value="P-loop_NTPase"/>
</dbReference>
<evidence type="ECO:0000313" key="7">
    <source>
        <dbReference type="EMBL" id="MBB6449127.1"/>
    </source>
</evidence>
<evidence type="ECO:0000256" key="3">
    <source>
        <dbReference type="ARBA" id="ARBA00013368"/>
    </source>
</evidence>
<evidence type="ECO:0000256" key="4">
    <source>
        <dbReference type="SAM" id="Coils"/>
    </source>
</evidence>
<dbReference type="RefSeq" id="WP_184403045.1">
    <property type="nucleotide sequence ID" value="NZ_JACHHJ010000001.1"/>
</dbReference>
<feature type="region of interest" description="Disordered" evidence="5">
    <location>
        <begin position="360"/>
        <end position="418"/>
    </location>
</feature>
<comment type="subunit">
    <text evidence="2">Heterodimer of SbcC and SbcD.</text>
</comment>
<dbReference type="SUPFAM" id="SSF52540">
    <property type="entry name" value="P-loop containing nucleoside triphosphate hydrolases"/>
    <property type="match status" value="1"/>
</dbReference>
<evidence type="ECO:0000256" key="2">
    <source>
        <dbReference type="ARBA" id="ARBA00011322"/>
    </source>
</evidence>
<feature type="compositionally biased region" description="Basic and acidic residues" evidence="5">
    <location>
        <begin position="364"/>
        <end position="376"/>
    </location>
</feature>
<sequence length="1139" mass="131991">MRPLTLNIRGLHSFRESQTIDFNRLCSGGVFGIFGPTGSGKSSILDAMTFALFGRISRSGAASVSMINQSESEVAVSFSFRLGHRSFTAERRAKRKENQLKTTRSRFIETTNEPVVLAEKTGDMNHHIEKMLGLKLDDFTRTVVLPQNKFSEFLSLKGTERSEMLQRLFDLHKYGDELNEKIKTNLTHVSARKGEIEGEQTGLGDASKEALSNAKQAVVQIENELHKETEVKEELERRFQEAKETRKQQQFHKELLDELHNLDRERPAHEGRLQALHLSNSASRLLPYIEEKDRTEQARSEAEEAFAANKNKVEKCAKEERNAKQIFTSAREKRQVEEPQLTVRISQLEEAKTIEVQLQTSENQLERERKNEEALRKQQRAANDQLAHAKEEEAAAKQVLQEKENKVSTLDQKQPTHEKIRQAYEKATALNEQAKRLGEEQASEQKAIENMQQQERQMHEEKEKVEQFKEKLQASQANLTRWYFDLSEASREQHSLIQIIKEMTSNRINTHHAEIIRTLAAQLEDGKACPVCGSDHHPYPEDPSALEGDTDDESLRETYDHLQTDLRIEQYLWKLDQVSAQISMFLDTDATALGLPETNEKTGPSHPLLRSEAPGMLQQRVQRFIRQLDAKTRSLDSLLEDTNRQLEKFQQHHSRVKEDEIRYEQTKLHYEEADARKTRQKEVYQTIEKEWYEAFPDQSLDNIHKAWEMAQHEQEQLQSLRAEVRDHQNKLESLRENMKEAESRQANIQMQLVQKQTERKQHEQQQRQEQEKLGQMLGEFESATKALREAEDTLQTMQKEEKRAEETFQNAAAQLQKAEQEQSAVEKQRTTAIHQHEQAMERWKQQQNSEAYHEVTHLITKSDHTEITSEDIKKCCLTEKERKRYEEETTDFETHLSNTRYRLTEVEKNLDGKSITDEEWQTLHESFQQKQDRVDQLKEERSVARSKWEELKEKHHRYQTLEENRQELATQIGHYKELERVFRGKAFVEFIAEEHLVQVTRSASERLHTLTQGRYALALDSNGGFLIADYFNGGEKRPPSTLSGGETFLTSLALALSLSASIQLKGQYPLEFFFLDEGFGTLDGETLDTVVTSLEQLQTEYLAVGVISHVPELQERLHKRLLVEAPTPEGTGSRLTIQN</sequence>
<dbReference type="PANTHER" id="PTHR32114:SF2">
    <property type="entry name" value="ABC TRANSPORTER ABCH.3"/>
    <property type="match status" value="1"/>
</dbReference>
<organism evidence="7 8">
    <name type="scientific">Geomicrobium halophilum</name>
    <dbReference type="NCBI Taxonomy" id="549000"/>
    <lineage>
        <taxon>Bacteria</taxon>
        <taxon>Bacillati</taxon>
        <taxon>Bacillota</taxon>
        <taxon>Bacilli</taxon>
        <taxon>Bacillales</taxon>
        <taxon>Geomicrobium</taxon>
    </lineage>
</organism>
<reference evidence="7 8" key="1">
    <citation type="submission" date="2020-08" db="EMBL/GenBank/DDBJ databases">
        <title>Genomic Encyclopedia of Type Strains, Phase IV (KMG-IV): sequencing the most valuable type-strain genomes for metagenomic binning, comparative biology and taxonomic classification.</title>
        <authorList>
            <person name="Goeker M."/>
        </authorList>
    </citation>
    <scope>NUCLEOTIDE SEQUENCE [LARGE SCALE GENOMIC DNA]</scope>
    <source>
        <strain evidence="7 8">DSM 21769</strain>
    </source>
</reference>
<dbReference type="Proteomes" id="UP000568839">
    <property type="component" value="Unassembled WGS sequence"/>
</dbReference>
<proteinExistence type="inferred from homology"/>
<dbReference type="GO" id="GO:0006302">
    <property type="term" value="P:double-strand break repair"/>
    <property type="evidence" value="ECO:0007669"/>
    <property type="project" value="InterPro"/>
</dbReference>
<dbReference type="Pfam" id="PF13558">
    <property type="entry name" value="SbcC_Walker_B"/>
    <property type="match status" value="1"/>
</dbReference>
<keyword evidence="7" id="KW-0269">Exonuclease</keyword>
<accession>A0A841PJT2</accession>
<keyword evidence="7" id="KW-0378">Hydrolase</keyword>
<keyword evidence="8" id="KW-1185">Reference proteome</keyword>
<evidence type="ECO:0000313" key="8">
    <source>
        <dbReference type="Proteomes" id="UP000568839"/>
    </source>
</evidence>
<keyword evidence="7" id="KW-0540">Nuclease</keyword>
<evidence type="ECO:0000256" key="5">
    <source>
        <dbReference type="SAM" id="MobiDB-lite"/>
    </source>
</evidence>
<dbReference type="Pfam" id="PF13476">
    <property type="entry name" value="AAA_23"/>
    <property type="match status" value="1"/>
</dbReference>
<protein>
    <recommendedName>
        <fullName evidence="3">Nuclease SbcCD subunit C</fullName>
    </recommendedName>
</protein>
<keyword evidence="4" id="KW-0175">Coiled coil</keyword>
<dbReference type="AlphaFoldDB" id="A0A841PJT2"/>
<dbReference type="InterPro" id="IPR038729">
    <property type="entry name" value="Rad50/SbcC_AAA"/>
</dbReference>
<evidence type="ECO:0000259" key="6">
    <source>
        <dbReference type="Pfam" id="PF13476"/>
    </source>
</evidence>
<evidence type="ECO:0000256" key="1">
    <source>
        <dbReference type="ARBA" id="ARBA00006930"/>
    </source>
</evidence>
<dbReference type="Gene3D" id="3.40.50.300">
    <property type="entry name" value="P-loop containing nucleotide triphosphate hydrolases"/>
    <property type="match status" value="2"/>
</dbReference>
<comment type="caution">
    <text evidence="7">The sequence shown here is derived from an EMBL/GenBank/DDBJ whole genome shotgun (WGS) entry which is preliminary data.</text>
</comment>
<feature type="compositionally biased region" description="Basic and acidic residues" evidence="5">
    <location>
        <begin position="387"/>
        <end position="406"/>
    </location>
</feature>
<dbReference type="PANTHER" id="PTHR32114">
    <property type="entry name" value="ABC TRANSPORTER ABCH.3"/>
    <property type="match status" value="1"/>
</dbReference>
<feature type="coiled-coil region" evidence="4">
    <location>
        <begin position="927"/>
        <end position="978"/>
    </location>
</feature>
<feature type="coiled-coil region" evidence="4">
    <location>
        <begin position="211"/>
        <end position="252"/>
    </location>
</feature>
<dbReference type="GO" id="GO:0016887">
    <property type="term" value="F:ATP hydrolysis activity"/>
    <property type="evidence" value="ECO:0007669"/>
    <property type="project" value="InterPro"/>
</dbReference>
<gene>
    <name evidence="7" type="ORF">HNR44_001076</name>
</gene>
<name>A0A841PJT2_9BACL</name>